<dbReference type="SUPFAM" id="SSF82649">
    <property type="entry name" value="SufE/NifU"/>
    <property type="match status" value="1"/>
</dbReference>
<sequence>MIEHITYIESDQLNPYRNLGLEEQLLLNCQEQECILYLWQNKQTIVIGRNQNAWKECLTHQLREDGGHLVRRLSGGGAVYHDLGNLNFTFLVRKENYDLEKQLQVILRAVEMLGICAEKSGRNDILVDGRKFSGNAFYETGDYCYHHGTLMVDVNVNELSRYLTVSEEKLKLKGVDSVRSRVVNLHDLNPEITIESLKISLKKAFEETYGMRSQVRKKEDLNGKALEKSVKKFESREWIYGRKMEFQEELSHQFPWGSLTMQLQIDQGKIKDVMIFSDSMKPDMIESIPKYLKNHTYENHVLTSELSLYWTMDPQEEAMIEDIRSWLGAAEL</sequence>
<comment type="pathway">
    <text evidence="1">Protein modification; protein lipoylation via exogenous pathway; protein N(6)-(lipoyl)lysine from lipoate: step 2/2.</text>
</comment>
<dbReference type="OrthoDB" id="9788148at2"/>
<comment type="pathway">
    <text evidence="2">Protein modification; protein lipoylation via exogenous pathway; protein N(6)-(lipoyl)lysine from lipoate: step 1/2.</text>
</comment>
<comment type="catalytic activity">
    <reaction evidence="7">
        <text>L-lysyl-[lipoyl-carrier protein] + (R)-lipoate + ATP = N(6)-[(R)-lipoyl]-L-lysyl-[lipoyl-carrier protein] + AMP + diphosphate + H(+)</text>
        <dbReference type="Rhea" id="RHEA:49288"/>
        <dbReference type="Rhea" id="RHEA-COMP:10500"/>
        <dbReference type="Rhea" id="RHEA-COMP:10502"/>
        <dbReference type="ChEBI" id="CHEBI:15378"/>
        <dbReference type="ChEBI" id="CHEBI:29969"/>
        <dbReference type="ChEBI" id="CHEBI:30616"/>
        <dbReference type="ChEBI" id="CHEBI:33019"/>
        <dbReference type="ChEBI" id="CHEBI:83088"/>
        <dbReference type="ChEBI" id="CHEBI:83099"/>
        <dbReference type="ChEBI" id="CHEBI:456215"/>
        <dbReference type="EC" id="6.3.1.20"/>
    </reaction>
</comment>
<evidence type="ECO:0000256" key="5">
    <source>
        <dbReference type="ARBA" id="ARBA00022741"/>
    </source>
</evidence>
<dbReference type="UniPathway" id="UPA00537">
    <property type="reaction ID" value="UER00594"/>
</dbReference>
<dbReference type="SUPFAM" id="SSF55681">
    <property type="entry name" value="Class II aaRS and biotin synthetases"/>
    <property type="match status" value="1"/>
</dbReference>
<dbReference type="EC" id="6.3.1.20" evidence="3"/>
<dbReference type="GO" id="GO:0016979">
    <property type="term" value="F:lipoate-protein ligase activity"/>
    <property type="evidence" value="ECO:0007669"/>
    <property type="project" value="UniProtKB-EC"/>
</dbReference>
<reference evidence="9 10" key="1">
    <citation type="submission" date="2016-11" db="EMBL/GenBank/DDBJ databases">
        <authorList>
            <person name="Jaros S."/>
            <person name="Januszkiewicz K."/>
            <person name="Wedrychowicz H."/>
        </authorList>
    </citation>
    <scope>NUCLEOTIDE SEQUENCE [LARGE SCALE GENOMIC DNA]</scope>
    <source>
        <strain evidence="9 10">DSM 15480</strain>
    </source>
</reference>
<dbReference type="GO" id="GO:0005524">
    <property type="term" value="F:ATP binding"/>
    <property type="evidence" value="ECO:0007669"/>
    <property type="project" value="UniProtKB-KW"/>
</dbReference>
<dbReference type="InterPro" id="IPR045864">
    <property type="entry name" value="aa-tRNA-synth_II/BPL/LPL"/>
</dbReference>
<dbReference type="EMBL" id="FQZY01000019">
    <property type="protein sequence ID" value="SHJ84756.1"/>
    <property type="molecule type" value="Genomic_DNA"/>
</dbReference>
<evidence type="ECO:0000256" key="3">
    <source>
        <dbReference type="ARBA" id="ARBA00012367"/>
    </source>
</evidence>
<keyword evidence="4 9" id="KW-0436">Ligase</keyword>
<dbReference type="Pfam" id="PF21948">
    <property type="entry name" value="LplA-B_cat"/>
    <property type="match status" value="1"/>
</dbReference>
<dbReference type="InterPro" id="IPR019491">
    <property type="entry name" value="Lipoate_protein_ligase_C"/>
</dbReference>
<dbReference type="GO" id="GO:0017118">
    <property type="term" value="F:lipoyltransferase activity"/>
    <property type="evidence" value="ECO:0007669"/>
    <property type="project" value="TreeGrafter"/>
</dbReference>
<evidence type="ECO:0000256" key="7">
    <source>
        <dbReference type="ARBA" id="ARBA00048037"/>
    </source>
</evidence>
<dbReference type="PROSITE" id="PS51733">
    <property type="entry name" value="BPL_LPL_CATALYTIC"/>
    <property type="match status" value="1"/>
</dbReference>
<dbReference type="CDD" id="cd16443">
    <property type="entry name" value="LplA"/>
    <property type="match status" value="1"/>
</dbReference>
<proteinExistence type="predicted"/>
<name>A0A1M6MMZ3_9FIRM</name>
<protein>
    <recommendedName>
        <fullName evidence="3">lipoate--protein ligase</fullName>
        <ecNumber evidence="3">6.3.1.20</ecNumber>
    </recommendedName>
</protein>
<keyword evidence="10" id="KW-1185">Reference proteome</keyword>
<organism evidence="9 10">
    <name type="scientific">Hespellia stercorisuis DSM 15480</name>
    <dbReference type="NCBI Taxonomy" id="1121950"/>
    <lineage>
        <taxon>Bacteria</taxon>
        <taxon>Bacillati</taxon>
        <taxon>Bacillota</taxon>
        <taxon>Clostridia</taxon>
        <taxon>Lachnospirales</taxon>
        <taxon>Lachnospiraceae</taxon>
        <taxon>Hespellia</taxon>
    </lineage>
</organism>
<dbReference type="RefSeq" id="WP_073107897.1">
    <property type="nucleotide sequence ID" value="NZ_FQZY01000019.1"/>
</dbReference>
<dbReference type="Gene3D" id="3.30.930.10">
    <property type="entry name" value="Bira Bifunctional Protein, Domain 2"/>
    <property type="match status" value="1"/>
</dbReference>
<evidence type="ECO:0000313" key="10">
    <source>
        <dbReference type="Proteomes" id="UP000184301"/>
    </source>
</evidence>
<dbReference type="PANTHER" id="PTHR12561">
    <property type="entry name" value="LIPOATE-PROTEIN LIGASE"/>
    <property type="match status" value="1"/>
</dbReference>
<dbReference type="InterPro" id="IPR004143">
    <property type="entry name" value="BPL_LPL_catalytic"/>
</dbReference>
<evidence type="ECO:0000259" key="8">
    <source>
        <dbReference type="PROSITE" id="PS51733"/>
    </source>
</evidence>
<dbReference type="Gene3D" id="3.30.390.50">
    <property type="entry name" value="CO dehydrogenase flavoprotein, C-terminal domain"/>
    <property type="match status" value="1"/>
</dbReference>
<dbReference type="AlphaFoldDB" id="A0A1M6MMZ3"/>
<dbReference type="GO" id="GO:0005737">
    <property type="term" value="C:cytoplasm"/>
    <property type="evidence" value="ECO:0007669"/>
    <property type="project" value="TreeGrafter"/>
</dbReference>
<evidence type="ECO:0000256" key="4">
    <source>
        <dbReference type="ARBA" id="ARBA00022598"/>
    </source>
</evidence>
<dbReference type="InterPro" id="IPR004562">
    <property type="entry name" value="LipoylTrfase_LipoateP_Ligase"/>
</dbReference>
<dbReference type="Pfam" id="PF10437">
    <property type="entry name" value="Lip_prot_lig_C"/>
    <property type="match status" value="1"/>
</dbReference>
<keyword evidence="6" id="KW-0067">ATP-binding</keyword>
<evidence type="ECO:0000256" key="2">
    <source>
        <dbReference type="ARBA" id="ARBA00005124"/>
    </source>
</evidence>
<dbReference type="STRING" id="1121950.SAMN02745243_01537"/>
<feature type="domain" description="BPL/LPL catalytic" evidence="8">
    <location>
        <begin position="30"/>
        <end position="213"/>
    </location>
</feature>
<dbReference type="GO" id="GO:0009249">
    <property type="term" value="P:protein lipoylation"/>
    <property type="evidence" value="ECO:0007669"/>
    <property type="project" value="InterPro"/>
</dbReference>
<accession>A0A1M6MMZ3</accession>
<keyword evidence="5" id="KW-0547">Nucleotide-binding</keyword>
<evidence type="ECO:0000256" key="6">
    <source>
        <dbReference type="ARBA" id="ARBA00022840"/>
    </source>
</evidence>
<gene>
    <name evidence="9" type="ORF">SAMN02745243_01537</name>
</gene>
<dbReference type="NCBIfam" id="TIGR00545">
    <property type="entry name" value="lipoyltrans"/>
    <property type="match status" value="1"/>
</dbReference>
<evidence type="ECO:0000256" key="1">
    <source>
        <dbReference type="ARBA" id="ARBA00005085"/>
    </source>
</evidence>
<evidence type="ECO:0000313" key="9">
    <source>
        <dbReference type="EMBL" id="SHJ84756.1"/>
    </source>
</evidence>
<dbReference type="PANTHER" id="PTHR12561:SF3">
    <property type="entry name" value="LIPOYLTRANSFERASE 1, MITOCHONDRIAL"/>
    <property type="match status" value="1"/>
</dbReference>
<dbReference type="Proteomes" id="UP000184301">
    <property type="component" value="Unassembled WGS sequence"/>
</dbReference>